<comment type="subcellular location">
    <subcellularLocation>
        <location evidence="1 9">Cell membrane</location>
        <topology evidence="1 9">Multi-pass membrane protein</topology>
    </subcellularLocation>
</comment>
<dbReference type="Pfam" id="PF05525">
    <property type="entry name" value="Branch_AA_trans"/>
    <property type="match status" value="1"/>
</dbReference>
<evidence type="ECO:0000256" key="7">
    <source>
        <dbReference type="ARBA" id="ARBA00022989"/>
    </source>
</evidence>
<evidence type="ECO:0000256" key="8">
    <source>
        <dbReference type="ARBA" id="ARBA00023136"/>
    </source>
</evidence>
<dbReference type="OrthoDB" id="9783920at2"/>
<dbReference type="GO" id="GO:0015188">
    <property type="term" value="F:L-isoleucine transmembrane transporter activity"/>
    <property type="evidence" value="ECO:0007669"/>
    <property type="project" value="TreeGrafter"/>
</dbReference>
<feature type="transmembrane region" description="Helical" evidence="9">
    <location>
        <begin position="344"/>
        <end position="366"/>
    </location>
</feature>
<dbReference type="NCBIfam" id="TIGR00796">
    <property type="entry name" value="livcs"/>
    <property type="match status" value="1"/>
</dbReference>
<evidence type="ECO:0000256" key="5">
    <source>
        <dbReference type="ARBA" id="ARBA00022692"/>
    </source>
</evidence>
<dbReference type="InterPro" id="IPR004685">
    <property type="entry name" value="Brnchd-chn_aa_trnsp_Livcs"/>
</dbReference>
<feature type="transmembrane region" description="Helical" evidence="9">
    <location>
        <begin position="317"/>
        <end position="338"/>
    </location>
</feature>
<dbReference type="RefSeq" id="WP_133580081.1">
    <property type="nucleotide sequence ID" value="NZ_SNYJ01000005.1"/>
</dbReference>
<keyword evidence="11" id="KW-1185">Reference proteome</keyword>
<feature type="transmembrane region" description="Helical" evidence="9">
    <location>
        <begin position="121"/>
        <end position="142"/>
    </location>
</feature>
<comment type="caution">
    <text evidence="10">The sequence shown here is derived from an EMBL/GenBank/DDBJ whole genome shotgun (WGS) entry which is preliminary data.</text>
</comment>
<keyword evidence="6 9" id="KW-0029">Amino-acid transport</keyword>
<protein>
    <recommendedName>
        <fullName evidence="9">Branched-chain amino acid transport system carrier protein</fullName>
    </recommendedName>
</protein>
<dbReference type="PANTHER" id="PTHR30588">
    <property type="entry name" value="BRANCHED-CHAIN AMINO ACID TRANSPORT SYSTEM 2 CARRIER PROTEIN"/>
    <property type="match status" value="1"/>
</dbReference>
<evidence type="ECO:0000256" key="9">
    <source>
        <dbReference type="RuleBase" id="RU362122"/>
    </source>
</evidence>
<dbReference type="GO" id="GO:0015818">
    <property type="term" value="P:isoleucine transport"/>
    <property type="evidence" value="ECO:0007669"/>
    <property type="project" value="TreeGrafter"/>
</dbReference>
<dbReference type="GO" id="GO:0015190">
    <property type="term" value="F:L-leucine transmembrane transporter activity"/>
    <property type="evidence" value="ECO:0007669"/>
    <property type="project" value="TreeGrafter"/>
</dbReference>
<keyword evidence="7 9" id="KW-1133">Transmembrane helix</keyword>
<dbReference type="EMBL" id="SNYJ01000005">
    <property type="protein sequence ID" value="TDQ40900.1"/>
    <property type="molecule type" value="Genomic_DNA"/>
</dbReference>
<dbReference type="GO" id="GO:0015820">
    <property type="term" value="P:L-leucine transport"/>
    <property type="evidence" value="ECO:0007669"/>
    <property type="project" value="TreeGrafter"/>
</dbReference>
<evidence type="ECO:0000256" key="4">
    <source>
        <dbReference type="ARBA" id="ARBA00022475"/>
    </source>
</evidence>
<sequence>MKEQKVTFSFILTLGFMLFALFFGAGNLIFPAMLGQLSGDHVWWANGGFLVTGVGLPLLGVLAFGMSGKTSALELTQRVHPVFGLIFTTVLYLSIGPLFAMPRTGSTSYEIAVTPFLSDGSHPWVLFMFTILYFGVTCFLALKPAKIVDIVGKYLTPFLLVFLGVLIVTVFVQPLGSFQEPSEQYAVHPFSEGFQQGYLTMDILASLVFGIIVIQAIQAKGVTSRKKLLGAAASAAIIAAVFLAIIYTSISYTGATSVSTLGLLDNGGTVLALVANSYYGAAGNILLGLIVTLACLTTSIGLTTACAAYFSKLMPNVSYSVIAIILSVFSAVFANIGLSELISISVPVLSTIYPLAIVIILLTFLHRLFGGRAAVYQMSLLLTLVISLFDGLKAAGIEIPVVTNVFKQILPLYAQGLGWLVPALVGAVLGYLCSYLFGKGKKYAT</sequence>
<feature type="transmembrane region" description="Helical" evidence="9">
    <location>
        <begin position="229"/>
        <end position="250"/>
    </location>
</feature>
<feature type="transmembrane region" description="Helical" evidence="9">
    <location>
        <begin position="285"/>
        <end position="310"/>
    </location>
</feature>
<feature type="transmembrane region" description="Helical" evidence="9">
    <location>
        <begin position="196"/>
        <end position="217"/>
    </location>
</feature>
<dbReference type="PANTHER" id="PTHR30588:SF0">
    <property type="entry name" value="BRANCHED-CHAIN AMINO ACID PERMEASE BRNQ"/>
    <property type="match status" value="1"/>
</dbReference>
<proteinExistence type="inferred from homology"/>
<dbReference type="AlphaFoldDB" id="A0A4R6U3D2"/>
<feature type="transmembrane region" description="Helical" evidence="9">
    <location>
        <begin position="42"/>
        <end position="67"/>
    </location>
</feature>
<evidence type="ECO:0000256" key="1">
    <source>
        <dbReference type="ARBA" id="ARBA00004651"/>
    </source>
</evidence>
<organism evidence="10 11">
    <name type="scientific">Aureibacillus halotolerans</name>
    <dbReference type="NCBI Taxonomy" id="1508390"/>
    <lineage>
        <taxon>Bacteria</taxon>
        <taxon>Bacillati</taxon>
        <taxon>Bacillota</taxon>
        <taxon>Bacilli</taxon>
        <taxon>Bacillales</taxon>
        <taxon>Bacillaceae</taxon>
        <taxon>Aureibacillus</taxon>
    </lineage>
</organism>
<comment type="function">
    <text evidence="9">Component of the transport system for branched-chain amino acids.</text>
</comment>
<gene>
    <name evidence="10" type="ORF">EV213_105246</name>
</gene>
<evidence type="ECO:0000256" key="3">
    <source>
        <dbReference type="ARBA" id="ARBA00022448"/>
    </source>
</evidence>
<evidence type="ECO:0000313" key="10">
    <source>
        <dbReference type="EMBL" id="TDQ40900.1"/>
    </source>
</evidence>
<feature type="transmembrane region" description="Helical" evidence="9">
    <location>
        <begin position="79"/>
        <end position="101"/>
    </location>
</feature>
<keyword evidence="8 9" id="KW-0472">Membrane</keyword>
<evidence type="ECO:0000256" key="2">
    <source>
        <dbReference type="ARBA" id="ARBA00008540"/>
    </source>
</evidence>
<feature type="transmembrane region" description="Helical" evidence="9">
    <location>
        <begin position="154"/>
        <end position="176"/>
    </location>
</feature>
<keyword evidence="4" id="KW-1003">Cell membrane</keyword>
<evidence type="ECO:0000256" key="6">
    <source>
        <dbReference type="ARBA" id="ARBA00022970"/>
    </source>
</evidence>
<accession>A0A4R6U3D2</accession>
<keyword evidence="5 9" id="KW-0812">Transmembrane</keyword>
<dbReference type="GO" id="GO:0005304">
    <property type="term" value="F:L-valine transmembrane transporter activity"/>
    <property type="evidence" value="ECO:0007669"/>
    <property type="project" value="TreeGrafter"/>
</dbReference>
<dbReference type="Proteomes" id="UP000295632">
    <property type="component" value="Unassembled WGS sequence"/>
</dbReference>
<feature type="transmembrane region" description="Helical" evidence="9">
    <location>
        <begin position="378"/>
        <end position="397"/>
    </location>
</feature>
<feature type="transmembrane region" description="Helical" evidence="9">
    <location>
        <begin position="7"/>
        <end position="30"/>
    </location>
</feature>
<comment type="similarity">
    <text evidence="2 9">Belongs to the branched chain amino acid transporter family.</text>
</comment>
<reference evidence="10 11" key="1">
    <citation type="submission" date="2019-03" db="EMBL/GenBank/DDBJ databases">
        <title>Genomic Encyclopedia of Type Strains, Phase IV (KMG-IV): sequencing the most valuable type-strain genomes for metagenomic binning, comparative biology and taxonomic classification.</title>
        <authorList>
            <person name="Goeker M."/>
        </authorList>
    </citation>
    <scope>NUCLEOTIDE SEQUENCE [LARGE SCALE GENOMIC DNA]</scope>
    <source>
        <strain evidence="10 11">DSM 28697</strain>
    </source>
</reference>
<feature type="transmembrane region" description="Helical" evidence="9">
    <location>
        <begin position="417"/>
        <end position="437"/>
    </location>
</feature>
<keyword evidence="3 9" id="KW-0813">Transport</keyword>
<name>A0A4R6U3D2_9BACI</name>
<evidence type="ECO:0000313" key="11">
    <source>
        <dbReference type="Proteomes" id="UP000295632"/>
    </source>
</evidence>
<dbReference type="GO" id="GO:0005886">
    <property type="term" value="C:plasma membrane"/>
    <property type="evidence" value="ECO:0007669"/>
    <property type="project" value="UniProtKB-SubCell"/>
</dbReference>